<dbReference type="EMBL" id="CP006272">
    <property type="protein sequence ID" value="AGZ39005.1"/>
    <property type="molecule type" value="Genomic_DNA"/>
</dbReference>
<reference evidence="2 3" key="1">
    <citation type="journal article" date="2014" name="J. Biotechnol.">
        <title>Complete genome sequence of the actinobacterium Actinoplanes friuliensis HAG 010964, producer of the lipopeptide antibiotic friulimycin.</title>
        <authorList>
            <person name="Ruckert C."/>
            <person name="Szczepanowski R."/>
            <person name="Albersmeier A."/>
            <person name="Goesmann A."/>
            <person name="Fischer N."/>
            <person name="Steinkamper A."/>
            <person name="Puhler A."/>
            <person name="Biener R."/>
            <person name="Schwartz D."/>
            <person name="Kalinowski J."/>
        </authorList>
    </citation>
    <scope>NUCLEOTIDE SEQUENCE [LARGE SCALE GENOMIC DNA]</scope>
    <source>
        <strain evidence="2 3">DSM 7358</strain>
    </source>
</reference>
<organism evidence="2 3">
    <name type="scientific">Actinoplanes friuliensis DSM 7358</name>
    <dbReference type="NCBI Taxonomy" id="1246995"/>
    <lineage>
        <taxon>Bacteria</taxon>
        <taxon>Bacillati</taxon>
        <taxon>Actinomycetota</taxon>
        <taxon>Actinomycetes</taxon>
        <taxon>Micromonosporales</taxon>
        <taxon>Micromonosporaceae</taxon>
        <taxon>Actinoplanes</taxon>
    </lineage>
</organism>
<dbReference type="KEGG" id="afs:AFR_03580"/>
<evidence type="ECO:0000313" key="3">
    <source>
        <dbReference type="Proteomes" id="UP000017746"/>
    </source>
</evidence>
<keyword evidence="3" id="KW-1185">Reference proteome</keyword>
<gene>
    <name evidence="2" type="ORF">AFR_03580</name>
</gene>
<dbReference type="AlphaFoldDB" id="U5VTD9"/>
<feature type="chain" id="PRO_5004666058" evidence="1">
    <location>
        <begin position="34"/>
        <end position="103"/>
    </location>
</feature>
<keyword evidence="1" id="KW-0732">Signal</keyword>
<dbReference type="STRING" id="1246995.AFR_03580"/>
<feature type="signal peptide" evidence="1">
    <location>
        <begin position="1"/>
        <end position="33"/>
    </location>
</feature>
<dbReference type="HOGENOM" id="CLU_2257652_0_0_11"/>
<accession>U5VTD9</accession>
<evidence type="ECO:0000256" key="1">
    <source>
        <dbReference type="SAM" id="SignalP"/>
    </source>
</evidence>
<name>U5VTD9_9ACTN</name>
<proteinExistence type="predicted"/>
<sequence length="103" mass="9964">MDVRAALRRTRLPFVASLFLAALLGLPGTPAPAIDPLPVPVVAAVAAAPASATSVASPVEAPVAEPVAPSVAAVPAVVDPGVQTLADQVGTAASGPRAPPFSA</sequence>
<evidence type="ECO:0000313" key="2">
    <source>
        <dbReference type="EMBL" id="AGZ39005.1"/>
    </source>
</evidence>
<dbReference type="RefSeq" id="WP_023357949.1">
    <property type="nucleotide sequence ID" value="NC_022657.1"/>
</dbReference>
<protein>
    <submittedName>
        <fullName evidence="2">Uncharacterized protein</fullName>
    </submittedName>
</protein>
<dbReference type="PATRIC" id="fig|1246995.3.peg.720"/>
<dbReference type="Proteomes" id="UP000017746">
    <property type="component" value="Chromosome"/>
</dbReference>